<keyword evidence="2" id="KW-1185">Reference proteome</keyword>
<sequence>MDASNRKIIKDTVMKTLFNMFGNDDSDYCALKKACIPFHKFFNVKDTEYINQFILYPVSEDAEYAFLTLADAPSATDPYIFIDKIGDKWYANKIYFNWIHRGETHSKNFDMICANDINEFMEKMYEFINKRN</sequence>
<protein>
    <submittedName>
        <fullName evidence="1">Uncharacterized protein</fullName>
    </submittedName>
</protein>
<organism evidence="1 2">
    <name type="scientific">phage Lak_Megaphage_Sonny</name>
    <dbReference type="NCBI Taxonomy" id="3109229"/>
    <lineage>
        <taxon>Viruses</taxon>
        <taxon>Duplodnaviria</taxon>
        <taxon>Heunggongvirae</taxon>
        <taxon>Uroviricota</taxon>
        <taxon>Caudoviricetes</taxon>
        <taxon>Caudoviricetes code 15 clade</taxon>
    </lineage>
</organism>
<reference evidence="1 2" key="1">
    <citation type="submission" date="2023-11" db="EMBL/GenBank/DDBJ databases">
        <authorList>
            <person name="Cook R."/>
            <person name="Crisci M."/>
            <person name="Pye H."/>
            <person name="Adriaenssens E."/>
            <person name="Santini J."/>
        </authorList>
    </citation>
    <scope>NUCLEOTIDE SEQUENCE [LARGE SCALE GENOMIC DNA]</scope>
    <source>
        <strain evidence="1">Lak_Megaphage_Sonny</strain>
    </source>
</reference>
<proteinExistence type="predicted"/>
<evidence type="ECO:0000313" key="2">
    <source>
        <dbReference type="Proteomes" id="UP001358193"/>
    </source>
</evidence>
<dbReference type="Proteomes" id="UP001358193">
    <property type="component" value="Segment"/>
</dbReference>
<accession>A0ABZ0Z5D4</accession>
<dbReference type="EMBL" id="OR769223">
    <property type="protein sequence ID" value="WQJ53672.1"/>
    <property type="molecule type" value="Genomic_DNA"/>
</dbReference>
<name>A0ABZ0Z5D4_9CAUD</name>
<evidence type="ECO:0000313" key="1">
    <source>
        <dbReference type="EMBL" id="WQJ53672.1"/>
    </source>
</evidence>